<organism evidence="1 2">
    <name type="scientific">Enemella evansiae</name>
    <dbReference type="NCBI Taxonomy" id="2016499"/>
    <lineage>
        <taxon>Bacteria</taxon>
        <taxon>Bacillati</taxon>
        <taxon>Actinomycetota</taxon>
        <taxon>Actinomycetes</taxon>
        <taxon>Propionibacteriales</taxon>
        <taxon>Propionibacteriaceae</taxon>
        <taxon>Enemella</taxon>
    </lineage>
</organism>
<dbReference type="InterPro" id="IPR023476">
    <property type="entry name" value="Pep_tRNA_hydro_II_dom_sf"/>
</dbReference>
<dbReference type="Proteomes" id="UP000215896">
    <property type="component" value="Unassembled WGS sequence"/>
</dbReference>
<evidence type="ECO:0000313" key="2">
    <source>
        <dbReference type="Proteomes" id="UP000215896"/>
    </source>
</evidence>
<dbReference type="Gene3D" id="3.40.1490.10">
    <property type="entry name" value="Bit1"/>
    <property type="match status" value="1"/>
</dbReference>
<proteinExistence type="predicted"/>
<comment type="caution">
    <text evidence="1">The sequence shown here is derived from an EMBL/GenBank/DDBJ whole genome shotgun (WGS) entry which is preliminary data.</text>
</comment>
<accession>A0A255GCG7</accession>
<dbReference type="SUPFAM" id="SSF102462">
    <property type="entry name" value="Peptidyl-tRNA hydrolase II"/>
    <property type="match status" value="1"/>
</dbReference>
<evidence type="ECO:0008006" key="3">
    <source>
        <dbReference type="Google" id="ProtNLM"/>
    </source>
</evidence>
<protein>
    <recommendedName>
        <fullName evidence="3">DUF2000 domain-containing protein</fullName>
    </recommendedName>
</protein>
<sequence length="147" mass="15540">MTDAVADQALTPPFATKIAVVLSEGLQAWQELNVTAFLAAGIAAANPQLIGQAYADADEANYLPLLGMPVLVFQAGTDTLQAARQRALRREVPLAVYTREMFATGFDSANRAVVAEVAGDDLDLVGIALHGPKNTVDKIVKGSRLHP</sequence>
<keyword evidence="2" id="KW-1185">Reference proteome</keyword>
<dbReference type="AlphaFoldDB" id="A0A255GCG7"/>
<dbReference type="RefSeq" id="WP_094406294.1">
    <property type="nucleotide sequence ID" value="NZ_NMVO01000016.1"/>
</dbReference>
<gene>
    <name evidence="1" type="ORF">CGZ94_16505</name>
</gene>
<dbReference type="InterPro" id="IPR018988">
    <property type="entry name" value="DUF2000"/>
</dbReference>
<dbReference type="OrthoDB" id="1684239at2"/>
<dbReference type="EMBL" id="NMVO01000016">
    <property type="protein sequence ID" value="OYO10604.1"/>
    <property type="molecule type" value="Genomic_DNA"/>
</dbReference>
<evidence type="ECO:0000313" key="1">
    <source>
        <dbReference type="EMBL" id="OYO10604.1"/>
    </source>
</evidence>
<dbReference type="Pfam" id="PF09391">
    <property type="entry name" value="DUF2000"/>
    <property type="match status" value="1"/>
</dbReference>
<reference evidence="1 2" key="1">
    <citation type="submission" date="2017-07" db="EMBL/GenBank/DDBJ databases">
        <title>Draft whole genome sequences of clinical Proprionibacteriaceae strains.</title>
        <authorList>
            <person name="Bernier A.-M."/>
            <person name="Bernard K."/>
            <person name="Domingo M.-C."/>
        </authorList>
    </citation>
    <scope>NUCLEOTIDE SEQUENCE [LARGE SCALE GENOMIC DNA]</scope>
    <source>
        <strain evidence="1 2">NML 030167</strain>
    </source>
</reference>
<name>A0A255GCG7_9ACTN</name>